<dbReference type="InterPro" id="IPR011059">
    <property type="entry name" value="Metal-dep_hydrolase_composite"/>
</dbReference>
<accession>A0A942WGU4</accession>
<gene>
    <name evidence="2" type="ORF">KHZ85_06000</name>
</gene>
<dbReference type="AlphaFoldDB" id="A0A942WGU4"/>
<dbReference type="RefSeq" id="WP_237929599.1">
    <property type="nucleotide sequence ID" value="NZ_CAUFDR010000022.1"/>
</dbReference>
<dbReference type="EMBL" id="JAGZMZ010000012">
    <property type="protein sequence ID" value="MBS4884301.1"/>
    <property type="molecule type" value="Genomic_DNA"/>
</dbReference>
<evidence type="ECO:0000259" key="1">
    <source>
        <dbReference type="Pfam" id="PF01979"/>
    </source>
</evidence>
<feature type="domain" description="Amidohydrolase-related" evidence="1">
    <location>
        <begin position="171"/>
        <end position="239"/>
    </location>
</feature>
<comment type="caution">
    <text evidence="2">The sequence shown here is derived from an EMBL/GenBank/DDBJ whole genome shotgun (WGS) entry which is preliminary data.</text>
</comment>
<dbReference type="SUPFAM" id="SSF51338">
    <property type="entry name" value="Composite domain of metallo-dependent hydrolases"/>
    <property type="match status" value="1"/>
</dbReference>
<dbReference type="Proteomes" id="UP000753219">
    <property type="component" value="Unassembled WGS sequence"/>
</dbReference>
<sequence>MKKYATLLIKNLRHIYTMEEKEGKPYVLSKGYIAIHHDEILAIGRGGYQSFVDKDTRIVDACNHIAIPAFIEPDARFVMQKGSHVLELHAFLMRYMRHGTLTIQMREAIPQPFYKDYHFHVLKPQKKDFQLPVFYAIEQMHQDKLQLPTFPCLSCADEKVSLQNQMLAAQMLAMKEELEAYELLKMLTLYPAKALKLDHLGMLKKGMCANILVLSAKNIHAFFYSLDQDQIAQIIHKGVRIYPSLLV</sequence>
<dbReference type="Gene3D" id="2.30.40.10">
    <property type="entry name" value="Urease, subunit C, domain 1"/>
    <property type="match status" value="2"/>
</dbReference>
<evidence type="ECO:0000313" key="3">
    <source>
        <dbReference type="Proteomes" id="UP000753219"/>
    </source>
</evidence>
<dbReference type="InterPro" id="IPR006680">
    <property type="entry name" value="Amidohydro-rel"/>
</dbReference>
<dbReference type="Pfam" id="PF01979">
    <property type="entry name" value="Amidohydro_1"/>
    <property type="match status" value="1"/>
</dbReference>
<reference evidence="2" key="1">
    <citation type="submission" date="2021-02" db="EMBL/GenBank/DDBJ databases">
        <title>Infant gut strain persistence is associated with maternal origin, phylogeny, and functional potential including surface adhesion and iron acquisition.</title>
        <authorList>
            <person name="Lou Y.C."/>
        </authorList>
    </citation>
    <scope>NUCLEOTIDE SEQUENCE</scope>
    <source>
        <strain evidence="2">L3_108_103G1_dasL3_108_103G1_concoct_2</strain>
    </source>
</reference>
<evidence type="ECO:0000313" key="2">
    <source>
        <dbReference type="EMBL" id="MBS4884301.1"/>
    </source>
</evidence>
<organism evidence="2 3">
    <name type="scientific">Amedibacillus dolichus</name>
    <dbReference type="NCBI Taxonomy" id="31971"/>
    <lineage>
        <taxon>Bacteria</taxon>
        <taxon>Bacillati</taxon>
        <taxon>Bacillota</taxon>
        <taxon>Erysipelotrichia</taxon>
        <taxon>Erysipelotrichales</taxon>
        <taxon>Erysipelotrichaceae</taxon>
        <taxon>Amedibacillus</taxon>
    </lineage>
</organism>
<dbReference type="GO" id="GO:0016810">
    <property type="term" value="F:hydrolase activity, acting on carbon-nitrogen (but not peptide) bonds"/>
    <property type="evidence" value="ECO:0007669"/>
    <property type="project" value="InterPro"/>
</dbReference>
<name>A0A942WGU4_9FIRM</name>
<dbReference type="Gene3D" id="3.20.20.140">
    <property type="entry name" value="Metal-dependent hydrolases"/>
    <property type="match status" value="1"/>
</dbReference>
<protein>
    <submittedName>
        <fullName evidence="2">Amidohydrolase family protein</fullName>
    </submittedName>
</protein>
<proteinExistence type="predicted"/>